<dbReference type="EMBL" id="CAJNOQ010016547">
    <property type="protein sequence ID" value="CAF1382996.1"/>
    <property type="molecule type" value="Genomic_DNA"/>
</dbReference>
<comment type="caution">
    <text evidence="1">The sequence shown here is derived from an EMBL/GenBank/DDBJ whole genome shotgun (WGS) entry which is preliminary data.</text>
</comment>
<proteinExistence type="predicted"/>
<dbReference type="SUPFAM" id="SSF52047">
    <property type="entry name" value="RNI-like"/>
    <property type="match status" value="1"/>
</dbReference>
<protein>
    <submittedName>
        <fullName evidence="1">Uncharacterized protein</fullName>
    </submittedName>
</protein>
<evidence type="ECO:0000313" key="1">
    <source>
        <dbReference type="EMBL" id="CAF1382996.1"/>
    </source>
</evidence>
<organism evidence="1 3">
    <name type="scientific">Didymodactylos carnosus</name>
    <dbReference type="NCBI Taxonomy" id="1234261"/>
    <lineage>
        <taxon>Eukaryota</taxon>
        <taxon>Metazoa</taxon>
        <taxon>Spiralia</taxon>
        <taxon>Gnathifera</taxon>
        <taxon>Rotifera</taxon>
        <taxon>Eurotatoria</taxon>
        <taxon>Bdelloidea</taxon>
        <taxon>Philodinida</taxon>
        <taxon>Philodinidae</taxon>
        <taxon>Didymodactylos</taxon>
    </lineage>
</organism>
<dbReference type="Proteomes" id="UP000663829">
    <property type="component" value="Unassembled WGS sequence"/>
</dbReference>
<keyword evidence="3" id="KW-1185">Reference proteome</keyword>
<dbReference type="AlphaFoldDB" id="A0A815JQN2"/>
<dbReference type="EMBL" id="CAJOBC010081947">
    <property type="protein sequence ID" value="CAF4278126.1"/>
    <property type="molecule type" value="Genomic_DNA"/>
</dbReference>
<accession>A0A815JQN2</accession>
<gene>
    <name evidence="1" type="ORF">GPM918_LOCUS32419</name>
    <name evidence="2" type="ORF">SRO942_LOCUS33087</name>
</gene>
<dbReference type="Proteomes" id="UP000681722">
    <property type="component" value="Unassembled WGS sequence"/>
</dbReference>
<reference evidence="1" key="1">
    <citation type="submission" date="2021-02" db="EMBL/GenBank/DDBJ databases">
        <authorList>
            <person name="Nowell W R."/>
        </authorList>
    </citation>
    <scope>NUCLEOTIDE SEQUENCE</scope>
</reference>
<evidence type="ECO:0000313" key="3">
    <source>
        <dbReference type="Proteomes" id="UP000663829"/>
    </source>
</evidence>
<evidence type="ECO:0000313" key="2">
    <source>
        <dbReference type="EMBL" id="CAF4278126.1"/>
    </source>
</evidence>
<sequence length="343" mass="40724">MLSYITKLEDLSAEILMITFEYMGDIYNVFQAFFHLNQRLNDIILHPRLHTCINLTYENEQKSIYYHNVILPIVKPLQLTIKNNTPDELINFIFMDRLPQRLRSFTLFNVSDDQLKSLLVSEQLPFLTDLYIHLTRLIDETIFLYILQLPLLENCSFYFKYHAPSQIVLSLPSTIVSNIRQLRLSSLKPSCLNILLSHMPKLTWLTISVLRDMQEYLQIFSRLTHLKINVCSMPFQHLQDMLCCKELDQLKLFELSGLVREWQFITGENWERLMSSLSSTTKLKQFKIQNLHFYSLFYVQFAVLKLQLEVLQANDYLRQQNFKVSYDEGSDIFMTCNFILQRQ</sequence>
<dbReference type="OrthoDB" id="10035380at2759"/>
<name>A0A815JQN2_9BILA</name>